<dbReference type="InterPro" id="IPR045087">
    <property type="entry name" value="Cu-oxidase_fam"/>
</dbReference>
<feature type="transmembrane region" description="Helical" evidence="8">
    <location>
        <begin position="91"/>
        <end position="115"/>
    </location>
</feature>
<dbReference type="Pfam" id="PF07732">
    <property type="entry name" value="Cu-oxidase_3"/>
    <property type="match status" value="1"/>
</dbReference>
<feature type="domain" description="Plastocyanin-like" evidence="9">
    <location>
        <begin position="334"/>
        <end position="495"/>
    </location>
</feature>
<dbReference type="GO" id="GO:0005507">
    <property type="term" value="F:copper ion binding"/>
    <property type="evidence" value="ECO:0007669"/>
    <property type="project" value="InterPro"/>
</dbReference>
<evidence type="ECO:0008006" key="14">
    <source>
        <dbReference type="Google" id="ProtNLM"/>
    </source>
</evidence>
<evidence type="ECO:0000259" key="10">
    <source>
        <dbReference type="Pfam" id="PF07731"/>
    </source>
</evidence>
<reference evidence="12 13" key="1">
    <citation type="journal article" date="2016" name="Genome Announc.">
        <title>Draft Whole-Genome Sequence of Trichoderma gamsii T6085, a Promising Biocontrol Agent of Fusarium Head Blight on Wheat.</title>
        <authorList>
            <person name="Baroncelli R."/>
            <person name="Zapparata A."/>
            <person name="Piaggeschi G."/>
            <person name="Sarrocco S."/>
            <person name="Vannacci G."/>
        </authorList>
    </citation>
    <scope>NUCLEOTIDE SEQUENCE [LARGE SCALE GENOMIC DNA]</scope>
    <source>
        <strain evidence="12 13">T6085</strain>
    </source>
</reference>
<sequence>MNSARSGESDSIDSARTRSLPYHDNIGSGSSPPLKVSTVSAMDAAGLRQQRNSTDAPDEEAYQEFSEHQPFIRLSHGSTPLRPSRPRTPSVWKLGLCFFIVTISVLALSIVPFSLQALSKESPSDTHELGEPPIGDETDHDEADAEPDSEHASEESGESHPKLIVIQHEEEISSMPKLRDTSQYILSDSWDFDAVPVVREYHWTIVDGRLNPDGVFRPMILINNQFPGPLVECNEGDTVRVIVDNKAINATSIHFHGLFQNGTNSMDGAVGITQCPIAPNSSFTYEFQVQNQSGTYWYHAHHSAQASDGMVGPVVVHSKDERTTLQKLEYTSDRVVMIQDHYHNLTSEILMDYLKPDMENNEPVPDNGLINGRGMRDCRDFEDWDCDASNATAPVFDLAAGQRHRLRIINVGAFAEFQIQWDEHPFYITEVDGTDVFPEPFHRLNILPAQRYSIILETNVTTADAFWMRARMVTHCFTTKNSLLQSEARAVIRYTSPENEALDKDPNSKDWPEVIEVQCRDLNVSVLHPVISMNPPPADKYMRFDASFMIGDWRLSRGFFNQSTWHPNMTHPSLHRFLDAPANATSLGSPIVVNNLAYDYKKELVIQTEGIRTVDFAINNFDDGNHPFHLHGHKFFVLVQGRGGYPPSEEDLPAFLQQHDLENNPLRRDTVTIEGYSWAVIRIVLDNPGMWAFHCHNMWHAESGMVMQLLVRSDLVRGWSVKEQERAMCGLEGVTTGMRPDDSIWFGNFGDK</sequence>
<dbReference type="RefSeq" id="XP_018662936.1">
    <property type="nucleotide sequence ID" value="XM_018803885.2"/>
</dbReference>
<keyword evidence="4" id="KW-0560">Oxidoreductase</keyword>
<feature type="region of interest" description="Disordered" evidence="7">
    <location>
        <begin position="1"/>
        <end position="86"/>
    </location>
</feature>
<keyword evidence="8" id="KW-0472">Membrane</keyword>
<dbReference type="InterPro" id="IPR008972">
    <property type="entry name" value="Cupredoxin"/>
</dbReference>
<feature type="region of interest" description="Disordered" evidence="7">
    <location>
        <begin position="120"/>
        <end position="160"/>
    </location>
</feature>
<keyword evidence="6" id="KW-0325">Glycoprotein</keyword>
<evidence type="ECO:0000256" key="2">
    <source>
        <dbReference type="ARBA" id="ARBA00022723"/>
    </source>
</evidence>
<dbReference type="SMR" id="A0A2P4ZT01"/>
<keyword evidence="2" id="KW-0479">Metal-binding</keyword>
<keyword evidence="8" id="KW-1133">Transmembrane helix</keyword>
<feature type="compositionally biased region" description="Basic and acidic residues" evidence="7">
    <location>
        <begin position="148"/>
        <end position="160"/>
    </location>
</feature>
<dbReference type="InterPro" id="IPR011707">
    <property type="entry name" value="Cu-oxidase-like_N"/>
</dbReference>
<comment type="similarity">
    <text evidence="1">Belongs to the multicopper oxidase family.</text>
</comment>
<evidence type="ECO:0000256" key="1">
    <source>
        <dbReference type="ARBA" id="ARBA00010609"/>
    </source>
</evidence>
<dbReference type="InterPro" id="IPR033138">
    <property type="entry name" value="Cu_oxidase_CS"/>
</dbReference>
<evidence type="ECO:0000313" key="12">
    <source>
        <dbReference type="EMBL" id="PON27426.1"/>
    </source>
</evidence>
<dbReference type="CDD" id="cd13857">
    <property type="entry name" value="CuRO_1_Diphenol_Ox"/>
    <property type="match status" value="1"/>
</dbReference>
<evidence type="ECO:0000313" key="13">
    <source>
        <dbReference type="Proteomes" id="UP000054821"/>
    </source>
</evidence>
<feature type="domain" description="Plastocyanin-like" evidence="10">
    <location>
        <begin position="570"/>
        <end position="712"/>
    </location>
</feature>
<name>A0A2P4ZT01_9HYPO</name>
<dbReference type="PANTHER" id="PTHR11709">
    <property type="entry name" value="MULTI-COPPER OXIDASE"/>
    <property type="match status" value="1"/>
</dbReference>
<gene>
    <name evidence="12" type="ORF">TGAM01_v203807</name>
</gene>
<dbReference type="GeneID" id="29983968"/>
<evidence type="ECO:0000259" key="11">
    <source>
        <dbReference type="Pfam" id="PF07732"/>
    </source>
</evidence>
<evidence type="ECO:0000259" key="9">
    <source>
        <dbReference type="Pfam" id="PF00394"/>
    </source>
</evidence>
<feature type="domain" description="Plastocyanin-like" evidence="11">
    <location>
        <begin position="208"/>
        <end position="320"/>
    </location>
</feature>
<dbReference type="AlphaFoldDB" id="A0A2P4ZT01"/>
<dbReference type="Gene3D" id="2.60.40.420">
    <property type="entry name" value="Cupredoxins - blue copper proteins"/>
    <property type="match status" value="3"/>
</dbReference>
<dbReference type="Pfam" id="PF07731">
    <property type="entry name" value="Cu-oxidase_2"/>
    <property type="match status" value="1"/>
</dbReference>
<evidence type="ECO:0000256" key="8">
    <source>
        <dbReference type="SAM" id="Phobius"/>
    </source>
</evidence>
<evidence type="ECO:0000256" key="6">
    <source>
        <dbReference type="ARBA" id="ARBA00023180"/>
    </source>
</evidence>
<keyword evidence="5" id="KW-0186">Copper</keyword>
<evidence type="ECO:0000256" key="5">
    <source>
        <dbReference type="ARBA" id="ARBA00023008"/>
    </source>
</evidence>
<proteinExistence type="inferred from homology"/>
<dbReference type="PANTHER" id="PTHR11709:SF414">
    <property type="entry name" value="ADR239WP"/>
    <property type="match status" value="1"/>
</dbReference>
<dbReference type="FunFam" id="2.60.40.420:FF:000071">
    <property type="entry name" value="Conidial pigment biosynthesis oxidase Abr1/brown 1"/>
    <property type="match status" value="1"/>
</dbReference>
<keyword evidence="3" id="KW-0732">Signal</keyword>
<accession>A0A2P4ZT01</accession>
<organism evidence="12 13">
    <name type="scientific">Trichoderma gamsii</name>
    <dbReference type="NCBI Taxonomy" id="398673"/>
    <lineage>
        <taxon>Eukaryota</taxon>
        <taxon>Fungi</taxon>
        <taxon>Dikarya</taxon>
        <taxon>Ascomycota</taxon>
        <taxon>Pezizomycotina</taxon>
        <taxon>Sordariomycetes</taxon>
        <taxon>Hypocreomycetidae</taxon>
        <taxon>Hypocreales</taxon>
        <taxon>Hypocreaceae</taxon>
        <taxon>Trichoderma</taxon>
    </lineage>
</organism>
<dbReference type="PROSITE" id="PS00080">
    <property type="entry name" value="MULTICOPPER_OXIDASE2"/>
    <property type="match status" value="1"/>
</dbReference>
<protein>
    <recommendedName>
        <fullName evidence="14">Multicopper oxidase</fullName>
    </recommendedName>
</protein>
<comment type="caution">
    <text evidence="12">The sequence shown here is derived from an EMBL/GenBank/DDBJ whole genome shotgun (WGS) entry which is preliminary data.</text>
</comment>
<dbReference type="Proteomes" id="UP000054821">
    <property type="component" value="Unassembled WGS sequence"/>
</dbReference>
<feature type="compositionally biased region" description="Acidic residues" evidence="7">
    <location>
        <begin position="134"/>
        <end position="147"/>
    </location>
</feature>
<dbReference type="PROSITE" id="PS00079">
    <property type="entry name" value="MULTICOPPER_OXIDASE1"/>
    <property type="match status" value="1"/>
</dbReference>
<evidence type="ECO:0000256" key="7">
    <source>
        <dbReference type="SAM" id="MobiDB-lite"/>
    </source>
</evidence>
<dbReference type="CDD" id="cd13886">
    <property type="entry name" value="CuRO_2_MCO_like_1"/>
    <property type="match status" value="1"/>
</dbReference>
<keyword evidence="13" id="KW-1185">Reference proteome</keyword>
<dbReference type="EMBL" id="JPDN02000010">
    <property type="protein sequence ID" value="PON27426.1"/>
    <property type="molecule type" value="Genomic_DNA"/>
</dbReference>
<keyword evidence="8" id="KW-0812">Transmembrane</keyword>
<dbReference type="SUPFAM" id="SSF49503">
    <property type="entry name" value="Cupredoxins"/>
    <property type="match status" value="3"/>
</dbReference>
<dbReference type="GO" id="GO:0016491">
    <property type="term" value="F:oxidoreductase activity"/>
    <property type="evidence" value="ECO:0007669"/>
    <property type="project" value="UniProtKB-KW"/>
</dbReference>
<dbReference type="Pfam" id="PF00394">
    <property type="entry name" value="Cu-oxidase"/>
    <property type="match status" value="1"/>
</dbReference>
<dbReference type="InterPro" id="IPR002355">
    <property type="entry name" value="Cu_oxidase_Cu_BS"/>
</dbReference>
<dbReference type="STRING" id="398673.A0A2P4ZT01"/>
<dbReference type="InterPro" id="IPR001117">
    <property type="entry name" value="Cu-oxidase_2nd"/>
</dbReference>
<dbReference type="CDD" id="cd13910">
    <property type="entry name" value="CuRO_3_MCO_like_4"/>
    <property type="match status" value="1"/>
</dbReference>
<evidence type="ECO:0000256" key="3">
    <source>
        <dbReference type="ARBA" id="ARBA00022729"/>
    </source>
</evidence>
<evidence type="ECO:0000256" key="4">
    <source>
        <dbReference type="ARBA" id="ARBA00023002"/>
    </source>
</evidence>
<dbReference type="InterPro" id="IPR011706">
    <property type="entry name" value="Cu-oxidase_C"/>
</dbReference>